<dbReference type="Proteomes" id="UP001378592">
    <property type="component" value="Unassembled WGS sequence"/>
</dbReference>
<evidence type="ECO:0000313" key="2">
    <source>
        <dbReference type="Proteomes" id="UP001378592"/>
    </source>
</evidence>
<organism evidence="1 2">
    <name type="scientific">Gryllus longicercus</name>
    <dbReference type="NCBI Taxonomy" id="2509291"/>
    <lineage>
        <taxon>Eukaryota</taxon>
        <taxon>Metazoa</taxon>
        <taxon>Ecdysozoa</taxon>
        <taxon>Arthropoda</taxon>
        <taxon>Hexapoda</taxon>
        <taxon>Insecta</taxon>
        <taxon>Pterygota</taxon>
        <taxon>Neoptera</taxon>
        <taxon>Polyneoptera</taxon>
        <taxon>Orthoptera</taxon>
        <taxon>Ensifera</taxon>
        <taxon>Gryllidea</taxon>
        <taxon>Grylloidea</taxon>
        <taxon>Gryllidae</taxon>
        <taxon>Gryllinae</taxon>
        <taxon>Gryllus</taxon>
    </lineage>
</organism>
<accession>A0AAN9Z9T8</accession>
<comment type="caution">
    <text evidence="1">The sequence shown here is derived from an EMBL/GenBank/DDBJ whole genome shotgun (WGS) entry which is preliminary data.</text>
</comment>
<dbReference type="AlphaFoldDB" id="A0AAN9Z9T8"/>
<keyword evidence="2" id="KW-1185">Reference proteome</keyword>
<evidence type="ECO:0000313" key="1">
    <source>
        <dbReference type="EMBL" id="KAK7868227.1"/>
    </source>
</evidence>
<sequence length="75" mass="7395">MTSFVPLFPCPPGQGTASFRPAPAASSAAECWARAVSAAERGGAAAPGAATHHLRKAATSLSHLAAQAAGAARRV</sequence>
<proteinExistence type="predicted"/>
<protein>
    <submittedName>
        <fullName evidence="1">Uncharacterized protein</fullName>
    </submittedName>
</protein>
<name>A0AAN9Z9T8_9ORTH</name>
<reference evidence="1 2" key="1">
    <citation type="submission" date="2024-03" db="EMBL/GenBank/DDBJ databases">
        <title>The genome assembly and annotation of the cricket Gryllus longicercus Weissman &amp; Gray.</title>
        <authorList>
            <person name="Szrajer S."/>
            <person name="Gray D."/>
            <person name="Ylla G."/>
        </authorList>
    </citation>
    <scope>NUCLEOTIDE SEQUENCE [LARGE SCALE GENOMIC DNA]</scope>
    <source>
        <strain evidence="1">DAG 2021-001</strain>
        <tissue evidence="1">Whole body minus gut</tissue>
    </source>
</reference>
<dbReference type="EMBL" id="JAZDUA010000098">
    <property type="protein sequence ID" value="KAK7868227.1"/>
    <property type="molecule type" value="Genomic_DNA"/>
</dbReference>
<gene>
    <name evidence="1" type="ORF">R5R35_000629</name>
</gene>